<feature type="transmembrane region" description="Helical" evidence="10">
    <location>
        <begin position="229"/>
        <end position="254"/>
    </location>
</feature>
<feature type="transmembrane region" description="Helical" evidence="10">
    <location>
        <begin position="275"/>
        <end position="293"/>
    </location>
</feature>
<dbReference type="PANTHER" id="PTHR10110">
    <property type="entry name" value="SODIUM/HYDROGEN EXCHANGER"/>
    <property type="match status" value="1"/>
</dbReference>
<evidence type="ECO:0000256" key="2">
    <source>
        <dbReference type="ARBA" id="ARBA00022448"/>
    </source>
</evidence>
<evidence type="ECO:0000313" key="12">
    <source>
        <dbReference type="EMBL" id="SDC38891.1"/>
    </source>
</evidence>
<evidence type="ECO:0000256" key="10">
    <source>
        <dbReference type="SAM" id="Phobius"/>
    </source>
</evidence>
<keyword evidence="8 10" id="KW-0472">Membrane</keyword>
<feature type="transmembrane region" description="Helical" evidence="10">
    <location>
        <begin position="85"/>
        <end position="108"/>
    </location>
</feature>
<keyword evidence="7" id="KW-0406">Ion transport</keyword>
<dbReference type="GO" id="GO:0005886">
    <property type="term" value="C:plasma membrane"/>
    <property type="evidence" value="ECO:0007669"/>
    <property type="project" value="UniProtKB-SubCell"/>
</dbReference>
<name>A0A1G6L6T3_9ACTN</name>
<feature type="transmembrane region" description="Helical" evidence="10">
    <location>
        <begin position="157"/>
        <end position="177"/>
    </location>
</feature>
<keyword evidence="5 10" id="KW-1133">Transmembrane helix</keyword>
<evidence type="ECO:0000256" key="6">
    <source>
        <dbReference type="ARBA" id="ARBA00023053"/>
    </source>
</evidence>
<dbReference type="GO" id="GO:0051453">
    <property type="term" value="P:regulation of intracellular pH"/>
    <property type="evidence" value="ECO:0007669"/>
    <property type="project" value="TreeGrafter"/>
</dbReference>
<dbReference type="GO" id="GO:0098719">
    <property type="term" value="P:sodium ion import across plasma membrane"/>
    <property type="evidence" value="ECO:0007669"/>
    <property type="project" value="TreeGrafter"/>
</dbReference>
<proteinExistence type="predicted"/>
<dbReference type="RefSeq" id="WP_090846613.1">
    <property type="nucleotide sequence ID" value="NZ_FMZL01000012.1"/>
</dbReference>
<evidence type="ECO:0000256" key="8">
    <source>
        <dbReference type="ARBA" id="ARBA00023136"/>
    </source>
</evidence>
<feature type="transmembrane region" description="Helical" evidence="10">
    <location>
        <begin position="313"/>
        <end position="335"/>
    </location>
</feature>
<keyword evidence="6" id="KW-0915">Sodium</keyword>
<evidence type="ECO:0000256" key="1">
    <source>
        <dbReference type="ARBA" id="ARBA00004651"/>
    </source>
</evidence>
<evidence type="ECO:0000256" key="4">
    <source>
        <dbReference type="ARBA" id="ARBA00022692"/>
    </source>
</evidence>
<accession>A0A1G6L6T3</accession>
<keyword evidence="2" id="KW-0813">Transport</keyword>
<feature type="transmembrane region" description="Helical" evidence="10">
    <location>
        <begin position="184"/>
        <end position="209"/>
    </location>
</feature>
<reference evidence="13" key="1">
    <citation type="submission" date="2016-10" db="EMBL/GenBank/DDBJ databases">
        <authorList>
            <person name="Varghese N."/>
            <person name="Submissions S."/>
        </authorList>
    </citation>
    <scope>NUCLEOTIDE SEQUENCE [LARGE SCALE GENOMIC DNA]</scope>
    <source>
        <strain evidence="13">DSM 22619</strain>
    </source>
</reference>
<organism evidence="12 13">
    <name type="scientific">Parafannyhessea umbonata</name>
    <dbReference type="NCBI Taxonomy" id="604330"/>
    <lineage>
        <taxon>Bacteria</taxon>
        <taxon>Bacillati</taxon>
        <taxon>Actinomycetota</taxon>
        <taxon>Coriobacteriia</taxon>
        <taxon>Coriobacteriales</taxon>
        <taxon>Atopobiaceae</taxon>
        <taxon>Parafannyhessea</taxon>
    </lineage>
</organism>
<keyword evidence="4 10" id="KW-0812">Transmembrane</keyword>
<dbReference type="EMBL" id="FMZL01000012">
    <property type="protein sequence ID" value="SDC38891.1"/>
    <property type="molecule type" value="Genomic_DNA"/>
</dbReference>
<evidence type="ECO:0000256" key="3">
    <source>
        <dbReference type="ARBA" id="ARBA00022475"/>
    </source>
</evidence>
<evidence type="ECO:0000256" key="9">
    <source>
        <dbReference type="ARBA" id="ARBA00023201"/>
    </source>
</evidence>
<feature type="domain" description="Cation/H+ exchanger transmembrane" evidence="11">
    <location>
        <begin position="26"/>
        <end position="405"/>
    </location>
</feature>
<feature type="transmembrane region" description="Helical" evidence="10">
    <location>
        <begin position="356"/>
        <end position="379"/>
    </location>
</feature>
<dbReference type="InterPro" id="IPR006153">
    <property type="entry name" value="Cation/H_exchanger_TM"/>
</dbReference>
<comment type="subcellular location">
    <subcellularLocation>
        <location evidence="1">Cell membrane</location>
        <topology evidence="1">Multi-pass membrane protein</topology>
    </subcellularLocation>
</comment>
<dbReference type="STRING" id="604330.SAMN04489857_0112"/>
<evidence type="ECO:0000256" key="7">
    <source>
        <dbReference type="ARBA" id="ARBA00023065"/>
    </source>
</evidence>
<sequence length="710" mass="76475">MEQFEFILVVLACVGLSSVLDHVVEKVSLPVLQVILGLAASVLVPGVREARVESELFLVLFIAPLLFNETREVDPRRLWQSRADILSLAVGLVVASVLAVGYVLHWLVPSIPLAAAFALGGALGPTDAAAVTALKSSVNLSDRQTTLLSGESLINDASGVVAFQFAVAAAVTGSFSLAGAAGTFLVLFVGGIVLGAALGAVVSAVIRLLEDLGLEDVTSHALYELMAPFLVYLVAEALHVSGILAVVAAGIVMAASRPRFHSTFEARRSLVSGSLWSVVSFLINGTVFVLLGMQLPHVAAPGLADGLVPAQVLGVILAVAATSMLCRLLWVYALEVAHRRRGGSLCGRSGSALHDALVTTVAGAKGAVTLSIVLTLPATVAGGAPFAGRDLLVTLAAGVILVTLLAADAALPRLAPQPADDGSRERERRRATMAVLEGTAAELARMLEEEPDADHAPAVRFVLDRYQMRMAAERLSDADVAEANRAVEREEFRRQARTLNQLHARHLRTRSEQDWKEHVRWLRFVRHLVGYQGRMEGVVPRGRALGAAAATLVRHSALAARPDDHAGEEEFARVFGQACIYAIELEYASLDYFDEVIAVGDEARAKAARIRRETHEQLLRSLWSWLNYGRDVPVDSNEAYALPYNLLTHEFAPRFGEHLAKAREYARDMDATALRIELDVIARLQAEGRVSRRVAGELREDVYLLQMSEE</sequence>
<protein>
    <submittedName>
        <fullName evidence="12">Monovalent cation:H+ antiporter, CPA1 family</fullName>
    </submittedName>
</protein>
<dbReference type="Pfam" id="PF00999">
    <property type="entry name" value="Na_H_Exchanger"/>
    <property type="match status" value="1"/>
</dbReference>
<keyword evidence="9" id="KW-0739">Sodium transport</keyword>
<evidence type="ECO:0000313" key="13">
    <source>
        <dbReference type="Proteomes" id="UP000198528"/>
    </source>
</evidence>
<keyword evidence="13" id="KW-1185">Reference proteome</keyword>
<dbReference type="GO" id="GO:0015385">
    <property type="term" value="F:sodium:proton antiporter activity"/>
    <property type="evidence" value="ECO:0007669"/>
    <property type="project" value="InterPro"/>
</dbReference>
<dbReference type="AlphaFoldDB" id="A0A1G6L6T3"/>
<dbReference type="PANTHER" id="PTHR10110:SF86">
    <property type="entry name" value="SODIUM_HYDROGEN EXCHANGER 7"/>
    <property type="match status" value="1"/>
</dbReference>
<evidence type="ECO:0000256" key="5">
    <source>
        <dbReference type="ARBA" id="ARBA00022989"/>
    </source>
</evidence>
<gene>
    <name evidence="12" type="ORF">SAMN04487824_11222</name>
</gene>
<dbReference type="GO" id="GO:0015386">
    <property type="term" value="F:potassium:proton antiporter activity"/>
    <property type="evidence" value="ECO:0007669"/>
    <property type="project" value="TreeGrafter"/>
</dbReference>
<dbReference type="Proteomes" id="UP000198528">
    <property type="component" value="Unassembled WGS sequence"/>
</dbReference>
<dbReference type="Gene3D" id="6.10.140.1330">
    <property type="match status" value="1"/>
</dbReference>
<feature type="transmembrane region" description="Helical" evidence="10">
    <location>
        <begin position="31"/>
        <end position="47"/>
    </location>
</feature>
<dbReference type="InterPro" id="IPR018422">
    <property type="entry name" value="Cation/H_exchanger_CPA1"/>
</dbReference>
<evidence type="ECO:0000259" key="11">
    <source>
        <dbReference type="Pfam" id="PF00999"/>
    </source>
</evidence>
<keyword evidence="3" id="KW-1003">Cell membrane</keyword>